<reference evidence="3 4" key="2">
    <citation type="journal article" date="2016" name="Genome Announc.">
        <title>Complete Genome Sequence of a Strain of Azospirillum thiophilum Isolated from a Sulfide Spring.</title>
        <authorList>
            <person name="Fomenkov A."/>
            <person name="Vincze T."/>
            <person name="Grabovich M."/>
            <person name="Anton B.P."/>
            <person name="Dubinina G."/>
            <person name="Orlova M."/>
            <person name="Belousova E."/>
            <person name="Roberts R.J."/>
        </authorList>
    </citation>
    <scope>NUCLEOTIDE SEQUENCE [LARGE SCALE GENOMIC DNA]</scope>
    <source>
        <strain evidence="3 4">BV-S</strain>
    </source>
</reference>
<dbReference type="KEGG" id="ati:AL072_29900"/>
<dbReference type="InterPro" id="IPR002142">
    <property type="entry name" value="Peptidase_S49"/>
</dbReference>
<reference evidence="4" key="1">
    <citation type="submission" date="2015-08" db="EMBL/GenBank/DDBJ databases">
        <title>Complete Genome Sequence of Azospirillum thiophilum BV-S.</title>
        <authorList>
            <person name="Fomenkov A."/>
            <person name="Vincze T."/>
            <person name="Grabovich M."/>
            <person name="Dubinina G."/>
            <person name="Orlova M."/>
            <person name="Belousova E."/>
            <person name="Roberts R.J."/>
        </authorList>
    </citation>
    <scope>NUCLEOTIDE SEQUENCE [LARGE SCALE GENOMIC DNA]</scope>
    <source>
        <strain evidence="4">BV-S</strain>
    </source>
</reference>
<evidence type="ECO:0000313" key="4">
    <source>
        <dbReference type="Proteomes" id="UP000069935"/>
    </source>
</evidence>
<dbReference type="AlphaFoldDB" id="A0AAC8ZX03"/>
<dbReference type="Proteomes" id="UP000069935">
    <property type="component" value="Chromosome 6"/>
</dbReference>
<dbReference type="CDD" id="cd07022">
    <property type="entry name" value="S49_Sppa_36K_type"/>
    <property type="match status" value="1"/>
</dbReference>
<comment type="similarity">
    <text evidence="1">Belongs to the peptidase S49 family.</text>
</comment>
<dbReference type="PANTHER" id="PTHR42987:SF4">
    <property type="entry name" value="PROTEASE SOHB-RELATED"/>
    <property type="match status" value="1"/>
</dbReference>
<dbReference type="GO" id="GO:0008233">
    <property type="term" value="F:peptidase activity"/>
    <property type="evidence" value="ECO:0007669"/>
    <property type="project" value="InterPro"/>
</dbReference>
<gene>
    <name evidence="3" type="ORF">AL072_29900</name>
</gene>
<dbReference type="Pfam" id="PF01343">
    <property type="entry name" value="Peptidase_S49"/>
    <property type="match status" value="1"/>
</dbReference>
<sequence>MRYADVIRAVSETPWAIMPGMLAVITDLLAFRAAGGRLSKEDIRQRIAEAQAGKPAADSARVGSARSGAIAVLPLFGVITPRAGMFADVSGMAALDRFRARFREALADEQVGTILIRADTPGGSVDLVQEAADEIFNARGKKRVVGIADTMAASAGYWLLSQCEELVVTPSGEVGSIGVFSAHTEYTQALEKAGVKTTLIRAGKFKAESNPYEPLTEEARGAMQARVNDYYDSFVKAVARGRGVKSADVRGGFGEGRVVGSSEAKSLGMVDGVATFEDTLSRLAGRSGGSGSRNAVADDRILSFV</sequence>
<feature type="domain" description="Peptidase S49" evidence="2">
    <location>
        <begin position="140"/>
        <end position="284"/>
    </location>
</feature>
<dbReference type="EMBL" id="CP012406">
    <property type="protein sequence ID" value="ALG75445.1"/>
    <property type="molecule type" value="Genomic_DNA"/>
</dbReference>
<organism evidence="3 4">
    <name type="scientific">Azospirillum thiophilum</name>
    <dbReference type="NCBI Taxonomy" id="528244"/>
    <lineage>
        <taxon>Bacteria</taxon>
        <taxon>Pseudomonadati</taxon>
        <taxon>Pseudomonadota</taxon>
        <taxon>Alphaproteobacteria</taxon>
        <taxon>Rhodospirillales</taxon>
        <taxon>Azospirillaceae</taxon>
        <taxon>Azospirillum</taxon>
    </lineage>
</organism>
<accession>A0AAC8ZX03</accession>
<dbReference type="GO" id="GO:0006508">
    <property type="term" value="P:proteolysis"/>
    <property type="evidence" value="ECO:0007669"/>
    <property type="project" value="InterPro"/>
</dbReference>
<dbReference type="SUPFAM" id="SSF52096">
    <property type="entry name" value="ClpP/crotonase"/>
    <property type="match status" value="1"/>
</dbReference>
<evidence type="ECO:0000256" key="1">
    <source>
        <dbReference type="ARBA" id="ARBA00008683"/>
    </source>
</evidence>
<proteinExistence type="inferred from homology"/>
<evidence type="ECO:0000313" key="3">
    <source>
        <dbReference type="EMBL" id="ALG75445.1"/>
    </source>
</evidence>
<evidence type="ECO:0000259" key="2">
    <source>
        <dbReference type="Pfam" id="PF01343"/>
    </source>
</evidence>
<dbReference type="InterPro" id="IPR033855">
    <property type="entry name" value="Protein_C"/>
</dbReference>
<dbReference type="PANTHER" id="PTHR42987">
    <property type="entry name" value="PEPTIDASE S49"/>
    <property type="match status" value="1"/>
</dbReference>
<protein>
    <recommendedName>
        <fullName evidence="2">Peptidase S49 domain-containing protein</fullName>
    </recommendedName>
</protein>
<keyword evidence="4" id="KW-1185">Reference proteome</keyword>
<dbReference type="InterPro" id="IPR029045">
    <property type="entry name" value="ClpP/crotonase-like_dom_sf"/>
</dbReference>
<dbReference type="Gene3D" id="3.90.226.10">
    <property type="entry name" value="2-enoyl-CoA Hydratase, Chain A, domain 1"/>
    <property type="match status" value="1"/>
</dbReference>
<dbReference type="Gene3D" id="6.20.330.10">
    <property type="match status" value="1"/>
</dbReference>
<name>A0AAC8ZX03_9PROT</name>